<gene>
    <name evidence="3" type="ORF">DKG75_08640</name>
</gene>
<dbReference type="FunFam" id="3.40.50.2000:FF:000009">
    <property type="entry name" value="Sterol 3-beta-glucosyltransferase UGT80A2"/>
    <property type="match status" value="1"/>
</dbReference>
<dbReference type="InterPro" id="IPR050426">
    <property type="entry name" value="Glycosyltransferase_28"/>
</dbReference>
<dbReference type="PANTHER" id="PTHR48050">
    <property type="entry name" value="STEROL 3-BETA-GLUCOSYLTRANSFERASE"/>
    <property type="match status" value="1"/>
</dbReference>
<dbReference type="SUPFAM" id="SSF53756">
    <property type="entry name" value="UDP-Glycosyltransferase/glycogen phosphorylase"/>
    <property type="match status" value="1"/>
</dbReference>
<dbReference type="Pfam" id="PF03033">
    <property type="entry name" value="Glyco_transf_28"/>
    <property type="match status" value="1"/>
</dbReference>
<keyword evidence="3" id="KW-0808">Transferase</keyword>
<dbReference type="InterPro" id="IPR010610">
    <property type="entry name" value="EryCIII-like_C"/>
</dbReference>
<reference evidence="4" key="1">
    <citation type="submission" date="2018-05" db="EMBL/GenBank/DDBJ databases">
        <title>Zavarzinia sp. HR-AS.</title>
        <authorList>
            <person name="Lee Y."/>
            <person name="Jeon C.O."/>
        </authorList>
    </citation>
    <scope>NUCLEOTIDE SEQUENCE [LARGE SCALE GENOMIC DNA]</scope>
    <source>
        <strain evidence="4">DSM 1231</strain>
    </source>
</reference>
<name>A0A317EA54_9PROT</name>
<comment type="caution">
    <text evidence="3">The sequence shown here is derived from an EMBL/GenBank/DDBJ whole genome shotgun (WGS) entry which is preliminary data.</text>
</comment>
<dbReference type="Proteomes" id="UP000246077">
    <property type="component" value="Unassembled WGS sequence"/>
</dbReference>
<dbReference type="AlphaFoldDB" id="A0A317EA54"/>
<dbReference type="OrthoDB" id="9805366at2"/>
<organism evidence="3 4">
    <name type="scientific">Zavarzinia compransoris</name>
    <dbReference type="NCBI Taxonomy" id="1264899"/>
    <lineage>
        <taxon>Bacteria</taxon>
        <taxon>Pseudomonadati</taxon>
        <taxon>Pseudomonadota</taxon>
        <taxon>Alphaproteobacteria</taxon>
        <taxon>Rhodospirillales</taxon>
        <taxon>Zavarziniaceae</taxon>
        <taxon>Zavarzinia</taxon>
    </lineage>
</organism>
<accession>A0A317EA54</accession>
<evidence type="ECO:0000259" key="2">
    <source>
        <dbReference type="Pfam" id="PF06722"/>
    </source>
</evidence>
<dbReference type="Gene3D" id="3.40.50.2000">
    <property type="entry name" value="Glycogen Phosphorylase B"/>
    <property type="match status" value="2"/>
</dbReference>
<evidence type="ECO:0000313" key="3">
    <source>
        <dbReference type="EMBL" id="PWR22035.1"/>
    </source>
</evidence>
<dbReference type="GO" id="GO:0005975">
    <property type="term" value="P:carbohydrate metabolic process"/>
    <property type="evidence" value="ECO:0007669"/>
    <property type="project" value="InterPro"/>
</dbReference>
<protein>
    <submittedName>
        <fullName evidence="3">Glycosyltransferase</fullName>
    </submittedName>
</protein>
<dbReference type="GO" id="GO:0016758">
    <property type="term" value="F:hexosyltransferase activity"/>
    <property type="evidence" value="ECO:0007669"/>
    <property type="project" value="InterPro"/>
</dbReference>
<dbReference type="GO" id="GO:0033072">
    <property type="term" value="P:vancomycin biosynthetic process"/>
    <property type="evidence" value="ECO:0007669"/>
    <property type="project" value="UniProtKB-ARBA"/>
</dbReference>
<dbReference type="Pfam" id="PF06722">
    <property type="entry name" value="EryCIII-like_C"/>
    <property type="match status" value="1"/>
</dbReference>
<dbReference type="InterPro" id="IPR002213">
    <property type="entry name" value="UDP_glucos_trans"/>
</dbReference>
<dbReference type="InterPro" id="IPR004276">
    <property type="entry name" value="GlycoTrans_28_N"/>
</dbReference>
<keyword evidence="4" id="KW-1185">Reference proteome</keyword>
<feature type="domain" description="Glycosyltransferase family 28 N-terminal" evidence="1">
    <location>
        <begin position="50"/>
        <end position="136"/>
    </location>
</feature>
<proteinExistence type="predicted"/>
<dbReference type="CDD" id="cd03784">
    <property type="entry name" value="GT1_Gtf-like"/>
    <property type="match status" value="1"/>
</dbReference>
<dbReference type="GO" id="GO:0008194">
    <property type="term" value="F:UDP-glycosyltransferase activity"/>
    <property type="evidence" value="ECO:0007669"/>
    <property type="project" value="InterPro"/>
</dbReference>
<evidence type="ECO:0000313" key="4">
    <source>
        <dbReference type="Proteomes" id="UP000246077"/>
    </source>
</evidence>
<evidence type="ECO:0000259" key="1">
    <source>
        <dbReference type="Pfam" id="PF03033"/>
    </source>
</evidence>
<dbReference type="EMBL" id="QGLF01000002">
    <property type="protein sequence ID" value="PWR22035.1"/>
    <property type="molecule type" value="Genomic_DNA"/>
</dbReference>
<sequence length="482" mass="52698">MPSPWPPTGRSARSGSCNWAIMTSPRAAGHEPAPRRPPAVPDHRVDLMRITILAVGTHGDVRPFIALSHGLQARGHEVTITTGRNFEGLIRGAGIGFSPMTADYEKLMRNSPEMVEAGNNLFKGTKLMRRLLMDMASHWAEEGRAACKDTDLIIGQGSGTVLALSLAEALKVPSVQVQFQPITPCRDIPPVMLPPMPFRLPGFLNMGLYQGLRFTIWQLFKDAINDVVRKDLGLKPVTYSELYFDDNPDRRRVLYAYSEQVVPRSRDWTAMAQVTGYWFLDEADAWTPPEDLANFLAAGDKPVYIGFGSMLTQKAEDVTRKVLTAVKETGCRAVLATGWGGLAADPALADPNVFVLKSAPHDWLFPRMAAAIHHGGAGTTAAACRAGIPSLIMPFITEQAFWSARLEEKGIAAPRLNRKTVTARDFQRGLARLLDPAMKARAEALGTKIRAENGVERAIAQLEAWNLLPNAAPQPAEDHALA</sequence>
<dbReference type="PANTHER" id="PTHR48050:SF13">
    <property type="entry name" value="STEROL 3-BETA-GLUCOSYLTRANSFERASE UGT80A2"/>
    <property type="match status" value="1"/>
</dbReference>
<feature type="domain" description="Erythromycin biosynthesis protein CIII-like C-terminal" evidence="2">
    <location>
        <begin position="351"/>
        <end position="448"/>
    </location>
</feature>